<keyword evidence="1" id="KW-0472">Membrane</keyword>
<reference evidence="3" key="1">
    <citation type="submission" date="2017-09" db="EMBL/GenBank/DDBJ databases">
        <title>Depth-based differentiation of microbial function through sediment-hosted aquifers and enrichment of novel symbionts in the deep terrestrial subsurface.</title>
        <authorList>
            <person name="Probst A.J."/>
            <person name="Ladd B."/>
            <person name="Jarett J.K."/>
            <person name="Geller-Mcgrath D.E."/>
            <person name="Sieber C.M.K."/>
            <person name="Emerson J.B."/>
            <person name="Anantharaman K."/>
            <person name="Thomas B.C."/>
            <person name="Malmstrom R."/>
            <person name="Stieglmeier M."/>
            <person name="Klingl A."/>
            <person name="Woyke T."/>
            <person name="Ryan C.M."/>
            <person name="Banfield J.F."/>
        </authorList>
    </citation>
    <scope>NUCLEOTIDE SEQUENCE [LARGE SCALE GENOMIC DNA]</scope>
</reference>
<sequence length="184" mass="20986">MLSSTKVWIIPKIALIILAIALLFGAIYFVVSNKKSPQSEEVSNNINEYQSVSGNEQTFTIAQSEDGENNIYTDSQYKFSFEYPKNFTATKFQEGEEGDTILVQEKESKKSFQIFISPFDEPGPLTKERVKQDLPDLIINNPEQRVLKNGAVALVFFSEESSIGETREIWFVHNGYLYQISTYK</sequence>
<evidence type="ECO:0000313" key="2">
    <source>
        <dbReference type="EMBL" id="PJE69041.1"/>
    </source>
</evidence>
<dbReference type="AlphaFoldDB" id="A0A2M8L5D1"/>
<feature type="transmembrane region" description="Helical" evidence="1">
    <location>
        <begin position="12"/>
        <end position="31"/>
    </location>
</feature>
<protein>
    <submittedName>
        <fullName evidence="2">Uncharacterized protein</fullName>
    </submittedName>
</protein>
<feature type="non-terminal residue" evidence="2">
    <location>
        <position position="184"/>
    </location>
</feature>
<comment type="caution">
    <text evidence="2">The sequence shown here is derived from an EMBL/GenBank/DDBJ whole genome shotgun (WGS) entry which is preliminary data.</text>
</comment>
<accession>A0A2M8L5D1</accession>
<evidence type="ECO:0000313" key="3">
    <source>
        <dbReference type="Proteomes" id="UP000229500"/>
    </source>
</evidence>
<dbReference type="Proteomes" id="UP000229500">
    <property type="component" value="Unassembled WGS sequence"/>
</dbReference>
<name>A0A2M8L5D1_9BACT</name>
<keyword evidence="1" id="KW-0812">Transmembrane</keyword>
<keyword evidence="1" id="KW-1133">Transmembrane helix</keyword>
<dbReference type="EMBL" id="PFEL01000071">
    <property type="protein sequence ID" value="PJE69041.1"/>
    <property type="molecule type" value="Genomic_DNA"/>
</dbReference>
<proteinExistence type="predicted"/>
<gene>
    <name evidence="2" type="ORF">COU96_01905</name>
</gene>
<evidence type="ECO:0000256" key="1">
    <source>
        <dbReference type="SAM" id="Phobius"/>
    </source>
</evidence>
<organism evidence="2 3">
    <name type="scientific">Candidatus Shapirobacteria bacterium CG10_big_fil_rev_8_21_14_0_10_38_14</name>
    <dbReference type="NCBI Taxonomy" id="1974483"/>
    <lineage>
        <taxon>Bacteria</taxon>
        <taxon>Candidatus Shapironibacteriota</taxon>
    </lineage>
</organism>